<organism evidence="3 4">
    <name type="scientific">Paracoccus aestuariivivens</name>
    <dbReference type="NCBI Taxonomy" id="1820333"/>
    <lineage>
        <taxon>Bacteria</taxon>
        <taxon>Pseudomonadati</taxon>
        <taxon>Pseudomonadota</taxon>
        <taxon>Alphaproteobacteria</taxon>
        <taxon>Rhodobacterales</taxon>
        <taxon>Paracoccaceae</taxon>
        <taxon>Paracoccus</taxon>
    </lineage>
</organism>
<keyword evidence="4" id="KW-1185">Reference proteome</keyword>
<proteinExistence type="predicted"/>
<feature type="chain" id="PRO_5026688087" description="RcnB family protein" evidence="2">
    <location>
        <begin position="24"/>
        <end position="165"/>
    </location>
</feature>
<name>A0A6L6JD63_9RHOB</name>
<feature type="signal peptide" evidence="2">
    <location>
        <begin position="1"/>
        <end position="23"/>
    </location>
</feature>
<feature type="compositionally biased region" description="Basic and acidic residues" evidence="1">
    <location>
        <begin position="48"/>
        <end position="118"/>
    </location>
</feature>
<keyword evidence="2" id="KW-0732">Signal</keyword>
<sequence length="165" mass="18386">MRRFLMMTAIAVTTMGAAQIAQAEARPDGAPPACQPDQKDHKKCPKPPHGEQGKKRPTREEGRDDARRGPPPEAGDQHEARRGPKPDERGHHEQARRVPPHGDQHQLRVGDSGRDGKLYKPGQHSRIGDAPHGKEYRVVRDKLVLVNKKDGRIVEILGPAPRRMN</sequence>
<evidence type="ECO:0000256" key="2">
    <source>
        <dbReference type="SAM" id="SignalP"/>
    </source>
</evidence>
<dbReference type="AlphaFoldDB" id="A0A6L6JD63"/>
<evidence type="ECO:0008006" key="5">
    <source>
        <dbReference type="Google" id="ProtNLM"/>
    </source>
</evidence>
<evidence type="ECO:0000313" key="4">
    <source>
        <dbReference type="Proteomes" id="UP000478183"/>
    </source>
</evidence>
<dbReference type="EMBL" id="WMIE01000004">
    <property type="protein sequence ID" value="MTH77861.1"/>
    <property type="molecule type" value="Genomic_DNA"/>
</dbReference>
<comment type="caution">
    <text evidence="3">The sequence shown here is derived from an EMBL/GenBank/DDBJ whole genome shotgun (WGS) entry which is preliminary data.</text>
</comment>
<dbReference type="OrthoDB" id="7778506at2"/>
<reference evidence="3 4" key="1">
    <citation type="submission" date="2019-11" db="EMBL/GenBank/DDBJ databases">
        <authorList>
            <person name="Dong K."/>
        </authorList>
    </citation>
    <scope>NUCLEOTIDE SEQUENCE [LARGE SCALE GENOMIC DNA]</scope>
    <source>
        <strain evidence="3 4">NBRC 111993</strain>
    </source>
</reference>
<evidence type="ECO:0000256" key="1">
    <source>
        <dbReference type="SAM" id="MobiDB-lite"/>
    </source>
</evidence>
<dbReference type="Proteomes" id="UP000478183">
    <property type="component" value="Unassembled WGS sequence"/>
</dbReference>
<protein>
    <recommendedName>
        <fullName evidence="5">RcnB family protein</fullName>
    </recommendedName>
</protein>
<dbReference type="RefSeq" id="WP_155095230.1">
    <property type="nucleotide sequence ID" value="NZ_WMIE01000004.1"/>
</dbReference>
<accession>A0A6L6JD63</accession>
<feature type="region of interest" description="Disordered" evidence="1">
    <location>
        <begin position="21"/>
        <end position="133"/>
    </location>
</feature>
<evidence type="ECO:0000313" key="3">
    <source>
        <dbReference type="EMBL" id="MTH77861.1"/>
    </source>
</evidence>
<gene>
    <name evidence="3" type="ORF">GL286_09000</name>
</gene>